<evidence type="ECO:0008006" key="8">
    <source>
        <dbReference type="Google" id="ProtNLM"/>
    </source>
</evidence>
<dbReference type="AlphaFoldDB" id="A0A382D9Y4"/>
<comment type="cofactor">
    <cofactor evidence="1">
        <name>Mg(2+)</name>
        <dbReference type="ChEBI" id="CHEBI:18420"/>
    </cofactor>
</comment>
<dbReference type="Pfam" id="PF08282">
    <property type="entry name" value="Hydrolase_3"/>
    <property type="match status" value="1"/>
</dbReference>
<gene>
    <name evidence="7" type="ORF">METZ01_LOCUS187345</name>
</gene>
<evidence type="ECO:0000256" key="6">
    <source>
        <dbReference type="ARBA" id="ARBA00022842"/>
    </source>
</evidence>
<name>A0A382D9Y4_9ZZZZ</name>
<dbReference type="GO" id="GO:0016788">
    <property type="term" value="F:hydrolase activity, acting on ester bonds"/>
    <property type="evidence" value="ECO:0007669"/>
    <property type="project" value="InterPro"/>
</dbReference>
<dbReference type="CDD" id="cd01630">
    <property type="entry name" value="HAD_KDO-like"/>
    <property type="match status" value="1"/>
</dbReference>
<comment type="subunit">
    <text evidence="3">Homotetramer.</text>
</comment>
<dbReference type="Gene3D" id="3.40.50.1000">
    <property type="entry name" value="HAD superfamily/HAD-like"/>
    <property type="match status" value="1"/>
</dbReference>
<evidence type="ECO:0000256" key="2">
    <source>
        <dbReference type="ARBA" id="ARBA00005893"/>
    </source>
</evidence>
<accession>A0A382D9Y4</accession>
<dbReference type="InterPro" id="IPR023214">
    <property type="entry name" value="HAD_sf"/>
</dbReference>
<keyword evidence="4" id="KW-0479">Metal-binding</keyword>
<organism evidence="7">
    <name type="scientific">marine metagenome</name>
    <dbReference type="NCBI Taxonomy" id="408172"/>
    <lineage>
        <taxon>unclassified sequences</taxon>
        <taxon>metagenomes</taxon>
        <taxon>ecological metagenomes</taxon>
    </lineage>
</organism>
<comment type="similarity">
    <text evidence="2">Belongs to the KdsC family.</text>
</comment>
<evidence type="ECO:0000256" key="4">
    <source>
        <dbReference type="ARBA" id="ARBA00022723"/>
    </source>
</evidence>
<dbReference type="SFLD" id="SFLDS00003">
    <property type="entry name" value="Haloacid_Dehalogenase"/>
    <property type="match status" value="1"/>
</dbReference>
<dbReference type="SFLD" id="SFLDG01136">
    <property type="entry name" value="C1.6:_Phosphoserine_Phosphatas"/>
    <property type="match status" value="1"/>
</dbReference>
<dbReference type="NCBIfam" id="TIGR01670">
    <property type="entry name" value="KdsC-phosphatas"/>
    <property type="match status" value="1"/>
</dbReference>
<evidence type="ECO:0000313" key="7">
    <source>
        <dbReference type="EMBL" id="SVB34491.1"/>
    </source>
</evidence>
<dbReference type="PANTHER" id="PTHR21485">
    <property type="entry name" value="HAD SUPERFAMILY MEMBERS CMAS AND KDSC"/>
    <property type="match status" value="1"/>
</dbReference>
<dbReference type="InterPro" id="IPR010023">
    <property type="entry name" value="KdsC_fam"/>
</dbReference>
<dbReference type="EMBL" id="UINC01038056">
    <property type="protein sequence ID" value="SVB34491.1"/>
    <property type="molecule type" value="Genomic_DNA"/>
</dbReference>
<dbReference type="FunFam" id="3.40.50.1000:FF:000029">
    <property type="entry name" value="3-deoxy-D-manno-octulosonate 8-phosphate phosphatase KdsC"/>
    <property type="match status" value="1"/>
</dbReference>
<dbReference type="PIRSF" id="PIRSF006118">
    <property type="entry name" value="KDO8-P_Ptase"/>
    <property type="match status" value="1"/>
</dbReference>
<dbReference type="InterPro" id="IPR050793">
    <property type="entry name" value="CMP-NeuNAc_synthase"/>
</dbReference>
<keyword evidence="6" id="KW-0460">Magnesium</keyword>
<dbReference type="GO" id="GO:0008781">
    <property type="term" value="F:N-acylneuraminate cytidylyltransferase activity"/>
    <property type="evidence" value="ECO:0007669"/>
    <property type="project" value="TreeGrafter"/>
</dbReference>
<dbReference type="InterPro" id="IPR036412">
    <property type="entry name" value="HAD-like_sf"/>
</dbReference>
<dbReference type="PANTHER" id="PTHR21485:SF3">
    <property type="entry name" value="N-ACYLNEURAMINATE CYTIDYLYLTRANSFERASE"/>
    <property type="match status" value="1"/>
</dbReference>
<reference evidence="7" key="1">
    <citation type="submission" date="2018-05" db="EMBL/GenBank/DDBJ databases">
        <authorList>
            <person name="Lanie J.A."/>
            <person name="Ng W.-L."/>
            <person name="Kazmierczak K.M."/>
            <person name="Andrzejewski T.M."/>
            <person name="Davidsen T.M."/>
            <person name="Wayne K.J."/>
            <person name="Tettelin H."/>
            <person name="Glass J.I."/>
            <person name="Rusch D."/>
            <person name="Podicherti R."/>
            <person name="Tsui H.-C.T."/>
            <person name="Winkler M.E."/>
        </authorList>
    </citation>
    <scope>NUCLEOTIDE SEQUENCE</scope>
</reference>
<dbReference type="SFLD" id="SFLDG01138">
    <property type="entry name" value="C1.6.2:_Deoxy-d-mannose-octulo"/>
    <property type="match status" value="1"/>
</dbReference>
<dbReference type="SUPFAM" id="SSF56784">
    <property type="entry name" value="HAD-like"/>
    <property type="match status" value="1"/>
</dbReference>
<evidence type="ECO:0000256" key="3">
    <source>
        <dbReference type="ARBA" id="ARBA00011881"/>
    </source>
</evidence>
<keyword evidence="5" id="KW-0378">Hydrolase</keyword>
<sequence length="174" mass="19081">MNFDEIKLFISDIDGVWTDGSIYIGTNGIEFKQFTVLDGVGVAAARAAEIKIALISARFSPATEHRAKDLQIDDVYNGGLNKLPAFEDLKSKYSLYNDEIAYIGDDLVDIPIMEKVGLPITVPNASPEVKAIAKHITSVAGGGGAFREALFWIIEQQGRTKQVMQKMKEMVLNS</sequence>
<evidence type="ECO:0000256" key="1">
    <source>
        <dbReference type="ARBA" id="ARBA00001946"/>
    </source>
</evidence>
<dbReference type="GO" id="GO:0046872">
    <property type="term" value="F:metal ion binding"/>
    <property type="evidence" value="ECO:0007669"/>
    <property type="project" value="UniProtKB-KW"/>
</dbReference>
<protein>
    <recommendedName>
        <fullName evidence="8">3-deoxy-D-manno-octulosonate 8-phosphate phosphatase</fullName>
    </recommendedName>
</protein>
<evidence type="ECO:0000256" key="5">
    <source>
        <dbReference type="ARBA" id="ARBA00022801"/>
    </source>
</evidence>
<proteinExistence type="inferred from homology"/>